<comment type="caution">
    <text evidence="2">The sequence shown here is derived from an EMBL/GenBank/DDBJ whole genome shotgun (WGS) entry which is preliminary data.</text>
</comment>
<dbReference type="Proteomes" id="UP001430804">
    <property type="component" value="Unassembled WGS sequence"/>
</dbReference>
<evidence type="ECO:0000313" key="3">
    <source>
        <dbReference type="Proteomes" id="UP001430804"/>
    </source>
</evidence>
<protein>
    <submittedName>
        <fullName evidence="2">Uncharacterized protein</fullName>
    </submittedName>
</protein>
<evidence type="ECO:0000313" key="2">
    <source>
        <dbReference type="EMBL" id="MBW3098673.1"/>
    </source>
</evidence>
<feature type="signal peptide" evidence="1">
    <location>
        <begin position="1"/>
        <end position="27"/>
    </location>
</feature>
<keyword evidence="3" id="KW-1185">Reference proteome</keyword>
<name>A0ABS6WSQ5_9HYPH</name>
<organism evidence="2 3">
    <name type="scientific">Pseudohoeflea coraliihabitans</name>
    <dbReference type="NCBI Taxonomy" id="2860393"/>
    <lineage>
        <taxon>Bacteria</taxon>
        <taxon>Pseudomonadati</taxon>
        <taxon>Pseudomonadota</taxon>
        <taxon>Alphaproteobacteria</taxon>
        <taxon>Hyphomicrobiales</taxon>
        <taxon>Rhizobiaceae</taxon>
        <taxon>Pseudohoeflea</taxon>
    </lineage>
</organism>
<sequence>MTTLTWTSLLLGAALSVSPIAASPALAAGDCAQAAARVVGQTGGQLLSATPTNRGGQTVCEITVLIPGTDKARPKKVTVSVPL</sequence>
<evidence type="ECO:0000256" key="1">
    <source>
        <dbReference type="SAM" id="SignalP"/>
    </source>
</evidence>
<feature type="chain" id="PRO_5045718512" evidence="1">
    <location>
        <begin position="28"/>
        <end position="83"/>
    </location>
</feature>
<reference evidence="2" key="1">
    <citation type="submission" date="2021-07" db="EMBL/GenBank/DDBJ databases">
        <title>Pseudohoeflea marina sp. nov. a polyhydroxyalcanoate-producing bacterium.</title>
        <authorList>
            <person name="Zheng W."/>
            <person name="Yu S."/>
            <person name="Huang Y."/>
        </authorList>
    </citation>
    <scope>NUCLEOTIDE SEQUENCE</scope>
    <source>
        <strain evidence="2">DP4N28-3</strain>
    </source>
</reference>
<accession>A0ABS6WSQ5</accession>
<proteinExistence type="predicted"/>
<keyword evidence="1" id="KW-0732">Signal</keyword>
<gene>
    <name evidence="2" type="ORF">KY465_15420</name>
</gene>
<dbReference type="EMBL" id="JAHWQX010000004">
    <property type="protein sequence ID" value="MBW3098673.1"/>
    <property type="molecule type" value="Genomic_DNA"/>
</dbReference>
<dbReference type="RefSeq" id="WP_219202997.1">
    <property type="nucleotide sequence ID" value="NZ_JAHWQX010000004.1"/>
</dbReference>